<evidence type="ECO:0000313" key="4">
    <source>
        <dbReference type="EMBL" id="RHG58991.1"/>
    </source>
</evidence>
<dbReference type="InterPro" id="IPR041459">
    <property type="entry name" value="MPTase-PolyVal"/>
</dbReference>
<comment type="caution">
    <text evidence="4">The sequence shown here is derived from an EMBL/GenBank/DDBJ whole genome shotgun (WGS) entry which is preliminary data.</text>
</comment>
<evidence type="ECO:0000259" key="2">
    <source>
        <dbReference type="Pfam" id="PF08401"/>
    </source>
</evidence>
<name>A0A3R6HSR3_9FIRM</name>
<dbReference type="AlphaFoldDB" id="A0A3R6HSR3"/>
<dbReference type="Proteomes" id="UP000286595">
    <property type="component" value="Unassembled WGS sequence"/>
</dbReference>
<dbReference type="Pfam" id="PF18818">
    <property type="entry name" value="MPTase-PolyVal"/>
    <property type="match status" value="1"/>
</dbReference>
<dbReference type="EMBL" id="QRIM01000016">
    <property type="protein sequence ID" value="RHG58991.1"/>
    <property type="molecule type" value="Genomic_DNA"/>
</dbReference>
<gene>
    <name evidence="4" type="ORF">DW252_12875</name>
</gene>
<evidence type="ECO:0000259" key="3">
    <source>
        <dbReference type="Pfam" id="PF18818"/>
    </source>
</evidence>
<protein>
    <submittedName>
        <fullName evidence="4">DUF1738 domain-containing protein</fullName>
    </submittedName>
</protein>
<evidence type="ECO:0000313" key="5">
    <source>
        <dbReference type="Proteomes" id="UP000286595"/>
    </source>
</evidence>
<feature type="domain" description="N-terminal" evidence="2">
    <location>
        <begin position="11"/>
        <end position="88"/>
    </location>
</feature>
<proteinExistence type="predicted"/>
<dbReference type="Pfam" id="PF08401">
    <property type="entry name" value="ArdcN"/>
    <property type="match status" value="1"/>
</dbReference>
<accession>A0A3R6HSR3</accession>
<dbReference type="InterPro" id="IPR013610">
    <property type="entry name" value="ArdC_N"/>
</dbReference>
<reference evidence="4 5" key="1">
    <citation type="submission" date="2018-08" db="EMBL/GenBank/DDBJ databases">
        <title>A genome reference for cultivated species of the human gut microbiota.</title>
        <authorList>
            <person name="Zou Y."/>
            <person name="Xue W."/>
            <person name="Luo G."/>
        </authorList>
    </citation>
    <scope>NUCLEOTIDE SEQUENCE [LARGE SCALE GENOMIC DNA]</scope>
    <source>
        <strain evidence="4 5">AM22-12LB</strain>
    </source>
</reference>
<sequence length="426" mass="47888">MTMTKFSRINKQREEITMRVLEDMEKGGNEWKKPWVEASPLPPHNPVSGTQYSGRNFLYTYVYGMMRGYADPRWATEKQIKEMGWKVPENLQNERGGINDELGVGIEHWGMYAYIPRVKKDGTPLTDKGGTQKFTRVRAVKENGVWGRYRKGDNGKYEFEQLPSGVHPHPECDRYFKVFNLSLIEGVPPLPVPDLAPNDDIEVGLLADDVIASSRCEVFEGSTDGAYYNFVNDKISVPFREAFNSNSSFLASLLHEMGHSTAPALDRQMTGDMRSKEYAHEEIVAELSSIFSSVDLAVKAETDPEAAGYGEHVAYLEFWKGRLDSVVGTDEYEATKEELCDDFFAAASQASQATDFIIDRYEQEVGHPAAGKEIVQKLDMPEKTEQEDRAGRSLSHKKETARDASAHMQGDRADLVNMRDENAIGA</sequence>
<evidence type="ECO:0000256" key="1">
    <source>
        <dbReference type="SAM" id="MobiDB-lite"/>
    </source>
</evidence>
<organism evidence="4 5">
    <name type="scientific">Coprococcus comes</name>
    <dbReference type="NCBI Taxonomy" id="410072"/>
    <lineage>
        <taxon>Bacteria</taxon>
        <taxon>Bacillati</taxon>
        <taxon>Bacillota</taxon>
        <taxon>Clostridia</taxon>
        <taxon>Lachnospirales</taxon>
        <taxon>Lachnospiraceae</taxon>
        <taxon>Coprococcus</taxon>
    </lineage>
</organism>
<feature type="domain" description="Polyvalent protein metallopeptidase" evidence="3">
    <location>
        <begin position="207"/>
        <end position="310"/>
    </location>
</feature>
<dbReference type="GO" id="GO:0003697">
    <property type="term" value="F:single-stranded DNA binding"/>
    <property type="evidence" value="ECO:0007669"/>
    <property type="project" value="InterPro"/>
</dbReference>
<feature type="region of interest" description="Disordered" evidence="1">
    <location>
        <begin position="381"/>
        <end position="426"/>
    </location>
</feature>
<dbReference type="RefSeq" id="WP_118218978.1">
    <property type="nucleotide sequence ID" value="NZ_QRIM01000016.1"/>
</dbReference>